<accession>A0AB74UCA7</accession>
<dbReference type="AlphaFoldDB" id="A0AB74UCA7"/>
<gene>
    <name evidence="3" type="ORF">ABV408_16775</name>
</gene>
<feature type="domain" description="Calcineurin-like phosphoesterase" evidence="2">
    <location>
        <begin position="25"/>
        <end position="155"/>
    </location>
</feature>
<organism evidence="3">
    <name type="scientific">Salinicola endophyticus</name>
    <dbReference type="NCBI Taxonomy" id="1949083"/>
    <lineage>
        <taxon>Bacteria</taxon>
        <taxon>Pseudomonadati</taxon>
        <taxon>Pseudomonadota</taxon>
        <taxon>Gammaproteobacteria</taxon>
        <taxon>Oceanospirillales</taxon>
        <taxon>Halomonadaceae</taxon>
        <taxon>Salinicola</taxon>
    </lineage>
</organism>
<comment type="similarity">
    <text evidence="1">Belongs to the metallophosphoesterase superfamily. YfcE family.</text>
</comment>
<protein>
    <submittedName>
        <fullName evidence="3">Metallophosphoesterase family protein</fullName>
    </submittedName>
</protein>
<dbReference type="Pfam" id="PF12850">
    <property type="entry name" value="Metallophos_2"/>
    <property type="match status" value="1"/>
</dbReference>
<dbReference type="InterPro" id="IPR024654">
    <property type="entry name" value="Calcineurin-like_PHP_lpxH"/>
</dbReference>
<dbReference type="RefSeq" id="WP_353980034.1">
    <property type="nucleotide sequence ID" value="NZ_CP159578.1"/>
</dbReference>
<dbReference type="Gene3D" id="3.60.21.10">
    <property type="match status" value="1"/>
</dbReference>
<dbReference type="InterPro" id="IPR029052">
    <property type="entry name" value="Metallo-depent_PP-like"/>
</dbReference>
<reference evidence="3" key="1">
    <citation type="submission" date="2024-06" db="EMBL/GenBank/DDBJ databases">
        <title>Complete genome of Salinicola endophyticus HNIBRBA4755.</title>
        <authorList>
            <person name="Shin S.Y."/>
            <person name="Kang H."/>
            <person name="Song J."/>
        </authorList>
    </citation>
    <scope>NUCLEOTIDE SEQUENCE</scope>
    <source>
        <strain evidence="3">HNIBRBA4755</strain>
    </source>
</reference>
<evidence type="ECO:0000259" key="2">
    <source>
        <dbReference type="Pfam" id="PF12850"/>
    </source>
</evidence>
<dbReference type="EMBL" id="CP159578">
    <property type="protein sequence ID" value="XCJ79079.1"/>
    <property type="molecule type" value="Genomic_DNA"/>
</dbReference>
<proteinExistence type="inferred from homology"/>
<evidence type="ECO:0000313" key="3">
    <source>
        <dbReference type="EMBL" id="XCJ79079.1"/>
    </source>
</evidence>
<evidence type="ECO:0000256" key="1">
    <source>
        <dbReference type="ARBA" id="ARBA00008950"/>
    </source>
</evidence>
<dbReference type="SUPFAM" id="SSF56300">
    <property type="entry name" value="Metallo-dependent phosphatases"/>
    <property type="match status" value="1"/>
</dbReference>
<sequence length="175" mass="19211">MNDTHSGDERLHERRTLRIDSAAPLGVIADTHGLLRDEALALLADCPQLIHLGDVGDPEILTQLAARGPLYAVRGNIDREGPCAALPTHLELIVNGQSLQLVHDIADCDERLACAAILHAHSHKPRQTWRDVDGRRQLLFNPGAAGRRRFRLPLTLGKLWVTPAGLRSAIIHLPL</sequence>
<name>A0AB74UCA7_9GAMM</name>